<dbReference type="EMBL" id="LSRL02000058">
    <property type="protein sequence ID" value="TDG46460.1"/>
    <property type="molecule type" value="Genomic_DNA"/>
</dbReference>
<keyword evidence="1" id="KW-0472">Membrane</keyword>
<gene>
    <name evidence="2" type="ORF">AWZ03_007116</name>
</gene>
<proteinExistence type="predicted"/>
<feature type="transmembrane region" description="Helical" evidence="1">
    <location>
        <begin position="20"/>
        <end position="37"/>
    </location>
</feature>
<organism evidence="2 3">
    <name type="scientific">Drosophila navojoa</name>
    <name type="common">Fruit fly</name>
    <dbReference type="NCBI Taxonomy" id="7232"/>
    <lineage>
        <taxon>Eukaryota</taxon>
        <taxon>Metazoa</taxon>
        <taxon>Ecdysozoa</taxon>
        <taxon>Arthropoda</taxon>
        <taxon>Hexapoda</taxon>
        <taxon>Insecta</taxon>
        <taxon>Pterygota</taxon>
        <taxon>Neoptera</taxon>
        <taxon>Endopterygota</taxon>
        <taxon>Diptera</taxon>
        <taxon>Brachycera</taxon>
        <taxon>Muscomorpha</taxon>
        <taxon>Ephydroidea</taxon>
        <taxon>Drosophilidae</taxon>
        <taxon>Drosophila</taxon>
    </lineage>
</organism>
<evidence type="ECO:0000256" key="1">
    <source>
        <dbReference type="SAM" id="Phobius"/>
    </source>
</evidence>
<dbReference type="AlphaFoldDB" id="A0A484BEP1"/>
<protein>
    <submittedName>
        <fullName evidence="2">Uncharacterized protein</fullName>
    </submittedName>
</protein>
<evidence type="ECO:0000313" key="2">
    <source>
        <dbReference type="EMBL" id="TDG46460.1"/>
    </source>
</evidence>
<dbReference type="Proteomes" id="UP000295192">
    <property type="component" value="Unassembled WGS sequence"/>
</dbReference>
<reference evidence="2 3" key="1">
    <citation type="journal article" date="2019" name="J. Hered.">
        <title>An Improved Genome Assembly for Drosophila navojoa, the Basal Species in the mojavensis Cluster.</title>
        <authorList>
            <person name="Vanderlinde T."/>
            <person name="Dupim E.G."/>
            <person name="Nazario-Yepiz N.O."/>
            <person name="Carvalho A.B."/>
        </authorList>
    </citation>
    <scope>NUCLEOTIDE SEQUENCE [LARGE SCALE GENOMIC DNA]</scope>
    <source>
        <strain evidence="2">Navoj_Jal97</strain>
        <tissue evidence="2">Whole organism</tissue>
    </source>
</reference>
<sequence length="176" mass="19399">MAPKSSALARSIAKRVQVKVNAWTLQLLPSLIVLNYVQEAIQSSLHLRLEAGSMGCIIESGALIGAIYVVFDICLILVGAGLFLSRSAQRTGVPLLMLHRTLRCIFIANFSLEDALNYFIDVGSLLLLCALRSKQKAKLDAFAFFSRICMSFVCLSLCRGKNVVYIEHSSIIEVFK</sequence>
<accession>A0A484BEP1</accession>
<keyword evidence="3" id="KW-1185">Reference proteome</keyword>
<keyword evidence="1" id="KW-1133">Transmembrane helix</keyword>
<comment type="caution">
    <text evidence="2">The sequence shown here is derived from an EMBL/GenBank/DDBJ whole genome shotgun (WGS) entry which is preliminary data.</text>
</comment>
<evidence type="ECO:0000313" key="3">
    <source>
        <dbReference type="Proteomes" id="UP000295192"/>
    </source>
</evidence>
<keyword evidence="1" id="KW-0812">Transmembrane</keyword>
<feature type="transmembrane region" description="Helical" evidence="1">
    <location>
        <begin position="57"/>
        <end position="84"/>
    </location>
</feature>
<name>A0A484BEP1_DRONA</name>